<name>A0A8T0I0I8_CERPU</name>
<feature type="domain" description="Phospholipase/carboxylesterase/thioesterase" evidence="1">
    <location>
        <begin position="29"/>
        <end position="151"/>
    </location>
</feature>
<dbReference type="Gene3D" id="3.40.50.1820">
    <property type="entry name" value="alpha/beta hydrolase"/>
    <property type="match status" value="1"/>
</dbReference>
<proteinExistence type="predicted"/>
<dbReference type="AlphaFoldDB" id="A0A8T0I0I8"/>
<dbReference type="SUPFAM" id="SSF53474">
    <property type="entry name" value="alpha/beta-Hydrolases"/>
    <property type="match status" value="1"/>
</dbReference>
<dbReference type="Proteomes" id="UP000822688">
    <property type="component" value="Chromosome 5"/>
</dbReference>
<dbReference type="Pfam" id="PF02230">
    <property type="entry name" value="Abhydrolase_2"/>
    <property type="match status" value="1"/>
</dbReference>
<reference evidence="2" key="1">
    <citation type="submission" date="2020-06" db="EMBL/GenBank/DDBJ databases">
        <title>WGS assembly of Ceratodon purpureus strain R40.</title>
        <authorList>
            <person name="Carey S.B."/>
            <person name="Jenkins J."/>
            <person name="Shu S."/>
            <person name="Lovell J.T."/>
            <person name="Sreedasyam A."/>
            <person name="Maumus F."/>
            <person name="Tiley G.P."/>
            <person name="Fernandez-Pozo N."/>
            <person name="Barry K."/>
            <person name="Chen C."/>
            <person name="Wang M."/>
            <person name="Lipzen A."/>
            <person name="Daum C."/>
            <person name="Saski C.A."/>
            <person name="Payton A.C."/>
            <person name="Mcbreen J.C."/>
            <person name="Conrad R.E."/>
            <person name="Kollar L.M."/>
            <person name="Olsson S."/>
            <person name="Huttunen S."/>
            <person name="Landis J.B."/>
            <person name="Wickett N.J."/>
            <person name="Johnson M.G."/>
            <person name="Rensing S.A."/>
            <person name="Grimwood J."/>
            <person name="Schmutz J."/>
            <person name="Mcdaniel S.F."/>
        </authorList>
    </citation>
    <scope>NUCLEOTIDE SEQUENCE</scope>
    <source>
        <strain evidence="2">R40</strain>
    </source>
</reference>
<gene>
    <name evidence="2" type="ORF">KC19_5G087900</name>
</gene>
<accession>A0A8T0I0I8</accession>
<dbReference type="InterPro" id="IPR029058">
    <property type="entry name" value="AB_hydrolase_fold"/>
</dbReference>
<dbReference type="InterPro" id="IPR003140">
    <property type="entry name" value="PLipase/COase/thioEstase"/>
</dbReference>
<evidence type="ECO:0000259" key="1">
    <source>
        <dbReference type="Pfam" id="PF02230"/>
    </source>
</evidence>
<dbReference type="GO" id="GO:0016787">
    <property type="term" value="F:hydrolase activity"/>
    <property type="evidence" value="ECO:0007669"/>
    <property type="project" value="InterPro"/>
</dbReference>
<evidence type="ECO:0000313" key="2">
    <source>
        <dbReference type="EMBL" id="KAG0576537.1"/>
    </source>
</evidence>
<sequence length="168" mass="18356">MRMPFGDSFIIFDTSFLSCIEAVGEKKVKLVVGGFSQGCATALYITKCLIVGKYSSGKPFPDLKVNAIIGLGGWMPTIKTLEDEVKAVPNAEQRAQEIPIFFGHCEDDNVMPVRQSHSAASAFRDVGVKDITVQLYPEGGHVCIPEEAEDLCAWMVTKLGLDHVHIPE</sequence>
<dbReference type="EMBL" id="CM026425">
    <property type="protein sequence ID" value="KAG0576537.1"/>
    <property type="molecule type" value="Genomic_DNA"/>
</dbReference>
<keyword evidence="3" id="KW-1185">Reference proteome</keyword>
<protein>
    <recommendedName>
        <fullName evidence="1">Phospholipase/carboxylesterase/thioesterase domain-containing protein</fullName>
    </recommendedName>
</protein>
<dbReference type="PANTHER" id="PTHR46234">
    <property type="entry name" value="ALPHA/BETA-HYDROLASES SUPERFAMILY PROTEIN"/>
    <property type="match status" value="1"/>
</dbReference>
<evidence type="ECO:0000313" key="3">
    <source>
        <dbReference type="Proteomes" id="UP000822688"/>
    </source>
</evidence>
<organism evidence="2 3">
    <name type="scientific">Ceratodon purpureus</name>
    <name type="common">Fire moss</name>
    <name type="synonym">Dicranum purpureum</name>
    <dbReference type="NCBI Taxonomy" id="3225"/>
    <lineage>
        <taxon>Eukaryota</taxon>
        <taxon>Viridiplantae</taxon>
        <taxon>Streptophyta</taxon>
        <taxon>Embryophyta</taxon>
        <taxon>Bryophyta</taxon>
        <taxon>Bryophytina</taxon>
        <taxon>Bryopsida</taxon>
        <taxon>Dicranidae</taxon>
        <taxon>Pseudoditrichales</taxon>
        <taxon>Ditrichaceae</taxon>
        <taxon>Ceratodon</taxon>
    </lineage>
</organism>
<comment type="caution">
    <text evidence="2">The sequence shown here is derived from an EMBL/GenBank/DDBJ whole genome shotgun (WGS) entry which is preliminary data.</text>
</comment>